<evidence type="ECO:0008006" key="4">
    <source>
        <dbReference type="Google" id="ProtNLM"/>
    </source>
</evidence>
<name>A0A3L7AX89_9MICO</name>
<proteinExistence type="predicted"/>
<dbReference type="AlphaFoldDB" id="A0A3L7AX89"/>
<dbReference type="EMBL" id="RCUY01000002">
    <property type="protein sequence ID" value="RLP84150.1"/>
    <property type="molecule type" value="Genomic_DNA"/>
</dbReference>
<gene>
    <name evidence="2" type="ORF">D9V34_05000</name>
</gene>
<dbReference type="InterPro" id="IPR016024">
    <property type="entry name" value="ARM-type_fold"/>
</dbReference>
<dbReference type="SUPFAM" id="SSF48371">
    <property type="entry name" value="ARM repeat"/>
    <property type="match status" value="1"/>
</dbReference>
<evidence type="ECO:0000313" key="3">
    <source>
        <dbReference type="Proteomes" id="UP000269438"/>
    </source>
</evidence>
<feature type="compositionally biased region" description="Low complexity" evidence="1">
    <location>
        <begin position="737"/>
        <end position="761"/>
    </location>
</feature>
<evidence type="ECO:0000313" key="2">
    <source>
        <dbReference type="EMBL" id="RLP84150.1"/>
    </source>
</evidence>
<evidence type="ECO:0000256" key="1">
    <source>
        <dbReference type="SAM" id="MobiDB-lite"/>
    </source>
</evidence>
<reference evidence="2 3" key="1">
    <citation type="submission" date="2018-10" db="EMBL/GenBank/DDBJ databases">
        <authorList>
            <person name="Li J."/>
        </authorList>
    </citation>
    <scope>NUCLEOTIDE SEQUENCE [LARGE SCALE GENOMIC DNA]</scope>
    <source>
        <strain evidence="2 3">JCM 11654</strain>
    </source>
</reference>
<keyword evidence="3" id="KW-1185">Reference proteome</keyword>
<sequence>MIADELLDLIDRLAPADARREIARLARELDAEALGTLCAKLFERELWGGEVAVDLAREARLIPALATALTHPDARVRIRAITALPRCADATAETVLDAYARASARERRALLRAVRALHRTDLADALLQAALDSERIEDARTVLPAASPTRAEQHLGTLLPGSARPERIARAHPKASVQILLESLDWTPHEARDATWDRLTPALVAALAEIARRVDARATTPGLLPAILAAVSSHAPREGWTDTHAPLWNALLRADPDQTLPLLARARLHPYRPALPARDIARELIARASDPLHDLLAAQLGEPRPTALATRLLTSAAPEDARAILRTLIERGVALPARGWTGEHLLPAAARMSAAQAGNPESDIAWLPLAAAEERLDARLRSSIAEVRAQAYRELLGAAVLDPGADLSALLHRLDRLGSERGTVRLAALDALCSAPASRLARVTEESLYPLVHAALIAPDRDPGTLSVLARLSIRILTGTDNTSSLGWRMVDAIAKVNPLAFPLDRIANPLRDLLVDRILPRVSSTETLVQLAWETPAHPGLDTALLAAIRATDPDDIFEFSPLIGAWLRDRRTRVVRVRALLDDPRLDRDSLLGQAGVQAVLTHAGSDLLAQVAGAAASEPDTGRSGRWGSSARTLVASAYDATLREAADNEFVRLAALGSLSRIPGHGLATLRQAALAPETLIESDEDDSVIAAERLRGRALALLGARTEDVGADDVLCAILSGDAVEAADPEAADPGANGASANGAGANESGASGAEANRTSANGADANGAGMPAPVSASGALRRVAGSALIRRTGTLTAAHTAELLTRIDAAATGVSTRRFALAALDRAGTADHAARRLSILGPQPHPDLRWRAIDLALAHPEARTERAFVRAELARPHSPEDSEHAGARLAAISSATLSPAARAEALRAAIDVVKTTGVWAPSSLTLIRIWAPHQRDLADTFWHAVARAPEDVPAGAAAVTATLLAAGHTEGAADALLTLARNRGSRLALLQILDPDALVASAPLPDSAVTTLLSIARSLSATGEHARIASRTVWALTAAGTLEPDRVAAALAETLAGRASIAAELVDSAASRALLDHPDRALALADLLSAGDSAAQIVAVDLLAACIAGTRKSDVTIVLLRDVLPRLAPEPRERALDALARATQPGVFAGSNPHLPMRISPGF</sequence>
<organism evidence="2 3">
    <name type="scientific">Mycetocola lacteus</name>
    <dbReference type="NCBI Taxonomy" id="76637"/>
    <lineage>
        <taxon>Bacteria</taxon>
        <taxon>Bacillati</taxon>
        <taxon>Actinomycetota</taxon>
        <taxon>Actinomycetes</taxon>
        <taxon>Micrococcales</taxon>
        <taxon>Microbacteriaceae</taxon>
        <taxon>Mycetocola</taxon>
    </lineage>
</organism>
<accession>A0A3L7AX89</accession>
<dbReference type="RefSeq" id="WP_121687758.1">
    <property type="nucleotide sequence ID" value="NZ_RCUY01000002.1"/>
</dbReference>
<feature type="region of interest" description="Disordered" evidence="1">
    <location>
        <begin position="733"/>
        <end position="775"/>
    </location>
</feature>
<dbReference type="OrthoDB" id="5108113at2"/>
<comment type="caution">
    <text evidence="2">The sequence shown here is derived from an EMBL/GenBank/DDBJ whole genome shotgun (WGS) entry which is preliminary data.</text>
</comment>
<protein>
    <recommendedName>
        <fullName evidence="4">HEAT repeat domain-containing protein</fullName>
    </recommendedName>
</protein>
<dbReference type="Proteomes" id="UP000269438">
    <property type="component" value="Unassembled WGS sequence"/>
</dbReference>